<evidence type="ECO:0000256" key="1">
    <source>
        <dbReference type="SAM" id="MobiDB-lite"/>
    </source>
</evidence>
<dbReference type="Proteomes" id="UP001596512">
    <property type="component" value="Unassembled WGS sequence"/>
</dbReference>
<protein>
    <submittedName>
        <fullName evidence="2">Uncharacterized protein</fullName>
    </submittedName>
</protein>
<comment type="caution">
    <text evidence="2">The sequence shown here is derived from an EMBL/GenBank/DDBJ whole genome shotgun (WGS) entry which is preliminary data.</text>
</comment>
<reference evidence="3" key="1">
    <citation type="journal article" date="2019" name="Int. J. Syst. Evol. Microbiol.">
        <title>The Global Catalogue of Microorganisms (GCM) 10K type strain sequencing project: providing services to taxonomists for standard genome sequencing and annotation.</title>
        <authorList>
            <consortium name="The Broad Institute Genomics Platform"/>
            <consortium name="The Broad Institute Genome Sequencing Center for Infectious Disease"/>
            <person name="Wu L."/>
            <person name="Ma J."/>
        </authorList>
    </citation>
    <scope>NUCLEOTIDE SEQUENCE [LARGE SCALE GENOMIC DNA]</scope>
    <source>
        <strain evidence="3">JCM 17695</strain>
    </source>
</reference>
<evidence type="ECO:0000313" key="3">
    <source>
        <dbReference type="Proteomes" id="UP001596512"/>
    </source>
</evidence>
<dbReference type="EMBL" id="JBHTEY010000004">
    <property type="protein sequence ID" value="MFC7616261.1"/>
    <property type="molecule type" value="Genomic_DNA"/>
</dbReference>
<evidence type="ECO:0000313" key="2">
    <source>
        <dbReference type="EMBL" id="MFC7616261.1"/>
    </source>
</evidence>
<proteinExistence type="predicted"/>
<feature type="region of interest" description="Disordered" evidence="1">
    <location>
        <begin position="71"/>
        <end position="101"/>
    </location>
</feature>
<sequence>MRLLASGTGELADFAREVLTGRVTERALLYSTILTDTALNPARSAAEAWHHLPHNEQQAIVASAVENTWSEIDTLNTPTRPTPPPPPDDEDEERTFLTDAW</sequence>
<keyword evidence="3" id="KW-1185">Reference proteome</keyword>
<name>A0ABW2TS14_9PSEU</name>
<gene>
    <name evidence="2" type="ORF">ACFQV2_25090</name>
</gene>
<organism evidence="2 3">
    <name type="scientific">Actinokineospora soli</name>
    <dbReference type="NCBI Taxonomy" id="1048753"/>
    <lineage>
        <taxon>Bacteria</taxon>
        <taxon>Bacillati</taxon>
        <taxon>Actinomycetota</taxon>
        <taxon>Actinomycetes</taxon>
        <taxon>Pseudonocardiales</taxon>
        <taxon>Pseudonocardiaceae</taxon>
        <taxon>Actinokineospora</taxon>
    </lineage>
</organism>
<accession>A0ABW2TS14</accession>